<proteinExistence type="predicted"/>
<reference evidence="2" key="1">
    <citation type="submission" date="2021-01" db="EMBL/GenBank/DDBJ databases">
        <authorList>
            <person name="Corre E."/>
            <person name="Pelletier E."/>
            <person name="Niang G."/>
            <person name="Scheremetjew M."/>
            <person name="Finn R."/>
            <person name="Kale V."/>
            <person name="Holt S."/>
            <person name="Cochrane G."/>
            <person name="Meng A."/>
            <person name="Brown T."/>
            <person name="Cohen L."/>
        </authorList>
    </citation>
    <scope>NUCLEOTIDE SEQUENCE</scope>
    <source>
        <strain evidence="2">CCAP 1951/1</strain>
    </source>
</reference>
<name>A0A7S1M5V7_NEODS</name>
<organism evidence="2">
    <name type="scientific">Neobodo designis</name>
    <name type="common">Flagellated protozoan</name>
    <name type="synonym">Bodo designis</name>
    <dbReference type="NCBI Taxonomy" id="312471"/>
    <lineage>
        <taxon>Eukaryota</taxon>
        <taxon>Discoba</taxon>
        <taxon>Euglenozoa</taxon>
        <taxon>Kinetoplastea</taxon>
        <taxon>Metakinetoplastina</taxon>
        <taxon>Neobodonida</taxon>
        <taxon>Neobodo</taxon>
    </lineage>
</organism>
<feature type="compositionally biased region" description="Polar residues" evidence="1">
    <location>
        <begin position="220"/>
        <end position="231"/>
    </location>
</feature>
<dbReference type="AlphaFoldDB" id="A0A7S1M5V7"/>
<feature type="region of interest" description="Disordered" evidence="1">
    <location>
        <begin position="43"/>
        <end position="244"/>
    </location>
</feature>
<sequence>MSSAQPRSRRPHAAPASAGAENLLLDIAEISLCGSRASSGRFTAALQPRPSGRAGHPRSPVGGGSTPKNDSTAQHRRFKANEATPGMFELDDADDDLPPAAAGGGDHAPAGDSFVTLPADDISSARWAGQPATGASWLDGGATSSVLSTHPRPSAGHSSASLSHHAASGATHVPLRPNWSHIRRSSAAPPQRDVVKKLSFSGGESVPSGPVVASIEDSPHTSNMTPGSTTGVVARSLSWEDADA</sequence>
<evidence type="ECO:0000256" key="1">
    <source>
        <dbReference type="SAM" id="MobiDB-lite"/>
    </source>
</evidence>
<dbReference type="EMBL" id="HBGF01027217">
    <property type="protein sequence ID" value="CAD9122337.1"/>
    <property type="molecule type" value="Transcribed_RNA"/>
</dbReference>
<accession>A0A7S1M5V7</accession>
<gene>
    <name evidence="2" type="ORF">NDES1114_LOCUS18037</name>
</gene>
<feature type="compositionally biased region" description="Low complexity" evidence="1">
    <location>
        <begin position="154"/>
        <end position="170"/>
    </location>
</feature>
<evidence type="ECO:0000313" key="2">
    <source>
        <dbReference type="EMBL" id="CAD9122337.1"/>
    </source>
</evidence>
<protein>
    <submittedName>
        <fullName evidence="2">Uncharacterized protein</fullName>
    </submittedName>
</protein>